<dbReference type="RefSeq" id="WP_073037665.1">
    <property type="nucleotide sequence ID" value="NZ_FQVB01000009.1"/>
</dbReference>
<evidence type="ECO:0000313" key="7">
    <source>
        <dbReference type="EMBL" id="SHE94082.1"/>
    </source>
</evidence>
<sequence length="221" mass="24511">MKAWDKELRELSEAAGLSLGDREVALCCRHLELVFQWNRRMNLTRVREEEAVAKHLLDSLIPLPVLPPEGRVLDVGSGAGFPGVPLAVCRPRCRVTLLDASRKKTSFLKVAAAELGLSQVRVVHGRLEDFAAGVLEESSFESFQLITFRAVNPDPELMGLLARLATAGRGCIAYWAGARSGARDAKEAARGEALGLERLEDFHYDLPADLGRRTLIRWRRK</sequence>
<keyword evidence="5 6" id="KW-0949">S-adenosyl-L-methionine</keyword>
<evidence type="ECO:0000256" key="5">
    <source>
        <dbReference type="ARBA" id="ARBA00022691"/>
    </source>
</evidence>
<comment type="similarity">
    <text evidence="6">Belongs to the methyltransferase superfamily. RNA methyltransferase RsmG family.</text>
</comment>
<evidence type="ECO:0000313" key="8">
    <source>
        <dbReference type="Proteomes" id="UP000184076"/>
    </source>
</evidence>
<comment type="function">
    <text evidence="6">Specifically methylates the N7 position of a guanine in 16S rRNA.</text>
</comment>
<comment type="subcellular location">
    <subcellularLocation>
        <location evidence="6">Cytoplasm</location>
    </subcellularLocation>
</comment>
<name>A0A1M4XLM6_9BACT</name>
<keyword evidence="4 6" id="KW-0808">Transferase</keyword>
<dbReference type="EMBL" id="FQVB01000009">
    <property type="protein sequence ID" value="SHE94082.1"/>
    <property type="molecule type" value="Genomic_DNA"/>
</dbReference>
<feature type="binding site" evidence="6">
    <location>
        <position position="76"/>
    </location>
    <ligand>
        <name>S-adenosyl-L-methionine</name>
        <dbReference type="ChEBI" id="CHEBI:59789"/>
    </ligand>
</feature>
<dbReference type="NCBIfam" id="TIGR00138">
    <property type="entry name" value="rsmG_gidB"/>
    <property type="match status" value="1"/>
</dbReference>
<evidence type="ECO:0000256" key="3">
    <source>
        <dbReference type="ARBA" id="ARBA00022603"/>
    </source>
</evidence>
<dbReference type="SUPFAM" id="SSF53335">
    <property type="entry name" value="S-adenosyl-L-methionine-dependent methyltransferases"/>
    <property type="match status" value="1"/>
</dbReference>
<dbReference type="PANTHER" id="PTHR31760:SF0">
    <property type="entry name" value="S-ADENOSYL-L-METHIONINE-DEPENDENT METHYLTRANSFERASES SUPERFAMILY PROTEIN"/>
    <property type="match status" value="1"/>
</dbReference>
<dbReference type="HAMAP" id="MF_00074">
    <property type="entry name" value="16SrRNA_methyltr_G"/>
    <property type="match status" value="1"/>
</dbReference>
<keyword evidence="3 6" id="KW-0489">Methyltransferase</keyword>
<dbReference type="GO" id="GO:0005829">
    <property type="term" value="C:cytosol"/>
    <property type="evidence" value="ECO:0007669"/>
    <property type="project" value="TreeGrafter"/>
</dbReference>
<protein>
    <recommendedName>
        <fullName evidence="6">Ribosomal RNA small subunit methyltransferase G</fullName>
        <ecNumber evidence="6">2.1.1.-</ecNumber>
    </recommendedName>
    <alternativeName>
        <fullName evidence="6">16S rRNA 7-methylguanosine methyltransferase</fullName>
        <shortName evidence="6">16S rRNA m7G methyltransferase</shortName>
    </alternativeName>
</protein>
<feature type="binding site" evidence="6">
    <location>
        <begin position="127"/>
        <end position="128"/>
    </location>
    <ligand>
        <name>S-adenosyl-L-methionine</name>
        <dbReference type="ChEBI" id="CHEBI:59789"/>
    </ligand>
</feature>
<keyword evidence="1 6" id="KW-0963">Cytoplasm</keyword>
<evidence type="ECO:0000256" key="4">
    <source>
        <dbReference type="ARBA" id="ARBA00022679"/>
    </source>
</evidence>
<keyword evidence="2 6" id="KW-0698">rRNA processing</keyword>
<dbReference type="CDD" id="cd02440">
    <property type="entry name" value="AdoMet_MTases"/>
    <property type="match status" value="1"/>
</dbReference>
<dbReference type="InterPro" id="IPR003682">
    <property type="entry name" value="rRNA_ssu_MeTfrase_G"/>
</dbReference>
<feature type="binding site" evidence="6">
    <location>
        <position position="149"/>
    </location>
    <ligand>
        <name>S-adenosyl-L-methionine</name>
        <dbReference type="ChEBI" id="CHEBI:59789"/>
    </ligand>
</feature>
<evidence type="ECO:0000256" key="2">
    <source>
        <dbReference type="ARBA" id="ARBA00022552"/>
    </source>
</evidence>
<dbReference type="Pfam" id="PF02527">
    <property type="entry name" value="GidB"/>
    <property type="match status" value="1"/>
</dbReference>
<dbReference type="AlphaFoldDB" id="A0A1M4XLM6"/>
<evidence type="ECO:0000256" key="1">
    <source>
        <dbReference type="ARBA" id="ARBA00022490"/>
    </source>
</evidence>
<dbReference type="STRING" id="1121391.SAMN02745206_01051"/>
<dbReference type="GO" id="GO:0070043">
    <property type="term" value="F:rRNA (guanine-N7-)-methyltransferase activity"/>
    <property type="evidence" value="ECO:0007669"/>
    <property type="project" value="UniProtKB-UniRule"/>
</dbReference>
<dbReference type="PANTHER" id="PTHR31760">
    <property type="entry name" value="S-ADENOSYL-L-METHIONINE-DEPENDENT METHYLTRANSFERASES SUPERFAMILY PROTEIN"/>
    <property type="match status" value="1"/>
</dbReference>
<dbReference type="EC" id="2.1.1.-" evidence="6"/>
<organism evidence="7 8">
    <name type="scientific">Desulfacinum infernum DSM 9756</name>
    <dbReference type="NCBI Taxonomy" id="1121391"/>
    <lineage>
        <taxon>Bacteria</taxon>
        <taxon>Pseudomonadati</taxon>
        <taxon>Thermodesulfobacteriota</taxon>
        <taxon>Syntrophobacteria</taxon>
        <taxon>Syntrophobacterales</taxon>
        <taxon>Syntrophobacteraceae</taxon>
        <taxon>Desulfacinum</taxon>
    </lineage>
</organism>
<feature type="binding site" evidence="6">
    <location>
        <begin position="99"/>
        <end position="101"/>
    </location>
    <ligand>
        <name>S-adenosyl-L-methionine</name>
        <dbReference type="ChEBI" id="CHEBI:59789"/>
    </ligand>
</feature>
<dbReference type="Proteomes" id="UP000184076">
    <property type="component" value="Unassembled WGS sequence"/>
</dbReference>
<keyword evidence="8" id="KW-1185">Reference proteome</keyword>
<evidence type="ECO:0000256" key="6">
    <source>
        <dbReference type="HAMAP-Rule" id="MF_00074"/>
    </source>
</evidence>
<reference evidence="8" key="1">
    <citation type="submission" date="2016-11" db="EMBL/GenBank/DDBJ databases">
        <authorList>
            <person name="Varghese N."/>
            <person name="Submissions S."/>
        </authorList>
    </citation>
    <scope>NUCLEOTIDE SEQUENCE [LARGE SCALE GENOMIC DNA]</scope>
    <source>
        <strain evidence="8">DSM 9756</strain>
    </source>
</reference>
<proteinExistence type="inferred from homology"/>
<dbReference type="InterPro" id="IPR029063">
    <property type="entry name" value="SAM-dependent_MTases_sf"/>
</dbReference>
<feature type="binding site" evidence="6">
    <location>
        <position position="81"/>
    </location>
    <ligand>
        <name>S-adenosyl-L-methionine</name>
        <dbReference type="ChEBI" id="CHEBI:59789"/>
    </ligand>
</feature>
<accession>A0A1M4XLM6</accession>
<gene>
    <name evidence="6" type="primary">rsmG</name>
    <name evidence="7" type="ORF">SAMN02745206_01051</name>
</gene>
<dbReference type="Gene3D" id="3.40.50.150">
    <property type="entry name" value="Vaccinia Virus protein VP39"/>
    <property type="match status" value="1"/>
</dbReference>